<organism evidence="5 6">
    <name type="scientific">Amycolatopsis acididurans</name>
    <dbReference type="NCBI Taxonomy" id="2724524"/>
    <lineage>
        <taxon>Bacteria</taxon>
        <taxon>Bacillati</taxon>
        <taxon>Actinomycetota</taxon>
        <taxon>Actinomycetes</taxon>
        <taxon>Pseudonocardiales</taxon>
        <taxon>Pseudonocardiaceae</taxon>
        <taxon>Amycolatopsis</taxon>
    </lineage>
</organism>
<evidence type="ECO:0000256" key="3">
    <source>
        <dbReference type="ARBA" id="ARBA00023065"/>
    </source>
</evidence>
<dbReference type="PANTHER" id="PTHR11671">
    <property type="entry name" value="V-TYPE ATP SYNTHASE SUBUNIT D"/>
    <property type="match status" value="1"/>
</dbReference>
<dbReference type="Pfam" id="PF01813">
    <property type="entry name" value="ATP-synt_D"/>
    <property type="match status" value="1"/>
</dbReference>
<dbReference type="Proteomes" id="UP000715441">
    <property type="component" value="Unassembled WGS sequence"/>
</dbReference>
<protein>
    <submittedName>
        <fullName evidence="5">V-type ATPase, D subunit</fullName>
    </submittedName>
</protein>
<keyword evidence="6" id="KW-1185">Reference proteome</keyword>
<dbReference type="Gene3D" id="1.10.287.3240">
    <property type="match status" value="1"/>
</dbReference>
<evidence type="ECO:0000256" key="1">
    <source>
        <dbReference type="ARBA" id="ARBA00005850"/>
    </source>
</evidence>
<feature type="coiled-coil region" evidence="4">
    <location>
        <begin position="19"/>
        <end position="53"/>
    </location>
</feature>
<dbReference type="InterPro" id="IPR002699">
    <property type="entry name" value="V_ATPase_D"/>
</dbReference>
<accession>A0ABX1JHL9</accession>
<evidence type="ECO:0000256" key="4">
    <source>
        <dbReference type="SAM" id="Coils"/>
    </source>
</evidence>
<comment type="similarity">
    <text evidence="1">Belongs to the V-ATPase D subunit family.</text>
</comment>
<dbReference type="RefSeq" id="WP_168523105.1">
    <property type="nucleotide sequence ID" value="NZ_JAAXLS010000069.1"/>
</dbReference>
<keyword evidence="3" id="KW-0406">Ion transport</keyword>
<evidence type="ECO:0000256" key="2">
    <source>
        <dbReference type="ARBA" id="ARBA00022448"/>
    </source>
</evidence>
<feature type="coiled-coil region" evidence="4">
    <location>
        <begin position="147"/>
        <end position="189"/>
    </location>
</feature>
<proteinExistence type="inferred from homology"/>
<name>A0ABX1JHL9_9PSEU</name>
<keyword evidence="4" id="KW-0175">Coiled coil</keyword>
<comment type="caution">
    <text evidence="5">The sequence shown here is derived from an EMBL/GenBank/DDBJ whole genome shotgun (WGS) entry which is preliminary data.</text>
</comment>
<evidence type="ECO:0000313" key="5">
    <source>
        <dbReference type="EMBL" id="NKQ58864.1"/>
    </source>
</evidence>
<evidence type="ECO:0000313" key="6">
    <source>
        <dbReference type="Proteomes" id="UP000715441"/>
    </source>
</evidence>
<reference evidence="5 6" key="1">
    <citation type="submission" date="2020-04" db="EMBL/GenBank/DDBJ databases">
        <title>Novel species.</title>
        <authorList>
            <person name="Teo W.F.A."/>
            <person name="Lipun K."/>
            <person name="Srisuk N."/>
            <person name="Duangmal K."/>
        </authorList>
    </citation>
    <scope>NUCLEOTIDE SEQUENCE [LARGE SCALE GENOMIC DNA]</scope>
    <source>
        <strain evidence="5 6">K13G38</strain>
    </source>
</reference>
<sequence>MTVRVPPGRAGRLWLRRRLATATTATSLLEQKLRTLQQEHRRLELRAQHTAGQWRDSAAEAGRWLIRAELAGGQRAIRLATTADLADVTVTWKTSMGVSYPVEGTVTPPRRAQGTAVSGGGAVVRAAEAHQRALEAAVRHAVATEALRVVEREIATTRQRVRALDRRWIPELRTTLAELELALEEQDRAEGLARRRAVRNAEVSP</sequence>
<keyword evidence="2" id="KW-0813">Transport</keyword>
<dbReference type="EMBL" id="JAAXLS010000069">
    <property type="protein sequence ID" value="NKQ58864.1"/>
    <property type="molecule type" value="Genomic_DNA"/>
</dbReference>
<gene>
    <name evidence="5" type="ORF">HFP15_39080</name>
</gene>